<comment type="caution">
    <text evidence="2">The sequence shown here is derived from an EMBL/GenBank/DDBJ whole genome shotgun (WGS) entry which is preliminary data.</text>
</comment>
<feature type="transmembrane region" description="Helical" evidence="1">
    <location>
        <begin position="263"/>
        <end position="287"/>
    </location>
</feature>
<evidence type="ECO:0000313" key="2">
    <source>
        <dbReference type="EMBL" id="CAK9074295.1"/>
    </source>
</evidence>
<reference evidence="2 3" key="1">
    <citation type="submission" date="2024-02" db="EMBL/GenBank/DDBJ databases">
        <authorList>
            <person name="Chen Y."/>
            <person name="Shah S."/>
            <person name="Dougan E. K."/>
            <person name="Thang M."/>
            <person name="Chan C."/>
        </authorList>
    </citation>
    <scope>NUCLEOTIDE SEQUENCE [LARGE SCALE GENOMIC DNA]</scope>
</reference>
<accession>A0ABP0PE52</accession>
<keyword evidence="3" id="KW-1185">Reference proteome</keyword>
<evidence type="ECO:0000256" key="1">
    <source>
        <dbReference type="SAM" id="Phobius"/>
    </source>
</evidence>
<name>A0ABP0PE52_9DINO</name>
<proteinExistence type="predicted"/>
<gene>
    <name evidence="2" type="ORF">CCMP2556_LOCUS36606</name>
</gene>
<feature type="transmembrane region" description="Helical" evidence="1">
    <location>
        <begin position="293"/>
        <end position="313"/>
    </location>
</feature>
<feature type="transmembrane region" description="Helical" evidence="1">
    <location>
        <begin position="429"/>
        <end position="451"/>
    </location>
</feature>
<organism evidence="2 3">
    <name type="scientific">Durusdinium trenchii</name>
    <dbReference type="NCBI Taxonomy" id="1381693"/>
    <lineage>
        <taxon>Eukaryota</taxon>
        <taxon>Sar</taxon>
        <taxon>Alveolata</taxon>
        <taxon>Dinophyceae</taxon>
        <taxon>Suessiales</taxon>
        <taxon>Symbiodiniaceae</taxon>
        <taxon>Durusdinium</taxon>
    </lineage>
</organism>
<keyword evidence="1" id="KW-0472">Membrane</keyword>
<sequence length="473" mass="52938">MARADVRDEDNDGTFGRPWPSSDLIGAASAEVRIDLIGAASYHLRVFNLAGELVLERTMPEVQSMLVEDLVDHLGRMMKVASHRLSLLQGTSQLDPKASLHTLWPPLSDMDLQVLLGPLDSSHVPIDPGRILHVERSDRAAAHAAAELGLSVQFEPGEVREAVYQVKCHHEIVVSTPCLFEHDTWRVERHKADEADAGTLTFAVEEENKRASLAMGFHELIMYYSSVKVVSWVTKDFEHEVLGRASSAELTCRAAKLSGLCKLTVLMMSYWIVVCVSVVSALCLTIVAGSQQNMWQCISLAATLWLPGFVWTYRYHCFLLGRKCVGIGAILGLPVCVLSWCCGVIWLWAPAAVMLWSVLFPLAPSCKLMCLLLRVSGCHSWDPPYPIQTQSFTLYEIYARDLQMWGDAPRVLLVIGMHISSFPPSNDTWSFLDVTVISSSLLSLVFSLVPFRRRLRRETWQYFDETIMELVSD</sequence>
<protein>
    <submittedName>
        <fullName evidence="2">Uncharacterized protein</fullName>
    </submittedName>
</protein>
<keyword evidence="1" id="KW-0812">Transmembrane</keyword>
<evidence type="ECO:0000313" key="3">
    <source>
        <dbReference type="Proteomes" id="UP001642484"/>
    </source>
</evidence>
<dbReference type="EMBL" id="CAXAMN010022995">
    <property type="protein sequence ID" value="CAK9074295.1"/>
    <property type="molecule type" value="Genomic_DNA"/>
</dbReference>
<keyword evidence="1" id="KW-1133">Transmembrane helix</keyword>
<feature type="transmembrane region" description="Helical" evidence="1">
    <location>
        <begin position="325"/>
        <end position="349"/>
    </location>
</feature>
<dbReference type="Proteomes" id="UP001642484">
    <property type="component" value="Unassembled WGS sequence"/>
</dbReference>